<evidence type="ECO:0000313" key="1">
    <source>
        <dbReference type="EMBL" id="KDD65567.1"/>
    </source>
</evidence>
<sequence>MAGVSAQEMVNLYIEAEKAVLLAKEMGFKDRKTVMVELRDITANREKWERRLAQEQRGGRPGHSLASFD</sequence>
<dbReference type="RefSeq" id="WP_033061574.1">
    <property type="nucleotide sequence ID" value="NZ_AZQQ01000108.1"/>
</dbReference>
<proteinExistence type="predicted"/>
<gene>
    <name evidence="1" type="ORF">V466_28015</name>
</gene>
<reference evidence="1 2" key="1">
    <citation type="submission" date="2013-12" db="EMBL/GenBank/DDBJ databases">
        <authorList>
            <person name="Formusa P.A."/>
            <person name="Habash M."/>
            <person name="Lee H."/>
            <person name="Trevors J.T."/>
        </authorList>
    </citation>
    <scope>NUCLEOTIDE SEQUENCE [LARGE SCALE GENOMIC DNA]</scope>
    <source>
        <strain evidence="1 2">PD30</strain>
    </source>
</reference>
<accession>A0A059KU35</accession>
<name>A0A059KU35_9PSED</name>
<dbReference type="AlphaFoldDB" id="A0A059KU35"/>
<organism evidence="1 2">
    <name type="scientific">Pseudomonas mandelii PD30</name>
    <dbReference type="NCBI Taxonomy" id="1419583"/>
    <lineage>
        <taxon>Bacteria</taxon>
        <taxon>Pseudomonadati</taxon>
        <taxon>Pseudomonadota</taxon>
        <taxon>Gammaproteobacteria</taxon>
        <taxon>Pseudomonadales</taxon>
        <taxon>Pseudomonadaceae</taxon>
        <taxon>Pseudomonas</taxon>
    </lineage>
</organism>
<evidence type="ECO:0000313" key="2">
    <source>
        <dbReference type="Proteomes" id="UP000026739"/>
    </source>
</evidence>
<dbReference type="EMBL" id="AZQQ01000108">
    <property type="protein sequence ID" value="KDD65567.1"/>
    <property type="molecule type" value="Genomic_DNA"/>
</dbReference>
<comment type="caution">
    <text evidence="1">The sequence shown here is derived from an EMBL/GenBank/DDBJ whole genome shotgun (WGS) entry which is preliminary data.</text>
</comment>
<protein>
    <submittedName>
        <fullName evidence="1">Primosomal replication priB and priC family protein</fullName>
    </submittedName>
</protein>
<dbReference type="Proteomes" id="UP000026739">
    <property type="component" value="Unassembled WGS sequence"/>
</dbReference>